<evidence type="ECO:0000256" key="11">
    <source>
        <dbReference type="RuleBase" id="RU271113"/>
    </source>
</evidence>
<proteinExistence type="inferred from homology"/>
<protein>
    <recommendedName>
        <fullName evidence="3 11">Histone-lysine N-methyltransferase, H3 lysine-79 specific</fullName>
        <ecNumber evidence="2 11">2.1.1.360</ecNumber>
    </recommendedName>
    <alternativeName>
        <fullName evidence="9 11">Histone H3-K79 methyltransferase</fullName>
    </alternativeName>
</protein>
<evidence type="ECO:0000256" key="4">
    <source>
        <dbReference type="ARBA" id="ARBA00022603"/>
    </source>
</evidence>
<comment type="caution">
    <text evidence="14">The sequence shown here is derived from an EMBL/GenBank/DDBJ whole genome shotgun (WGS) entry which is preliminary data.</text>
</comment>
<dbReference type="InterPro" id="IPR025789">
    <property type="entry name" value="DOT1_dom"/>
</dbReference>
<accession>A0A9W8CR50</accession>
<evidence type="ECO:0000313" key="15">
    <source>
        <dbReference type="Proteomes" id="UP001149813"/>
    </source>
</evidence>
<evidence type="ECO:0000313" key="14">
    <source>
        <dbReference type="EMBL" id="KAJ1723160.1"/>
    </source>
</evidence>
<dbReference type="GO" id="GO:0140956">
    <property type="term" value="F:histone H3K79 trimethyltransferase activity"/>
    <property type="evidence" value="ECO:0007669"/>
    <property type="project" value="UniProtKB-EC"/>
</dbReference>
<dbReference type="Gene3D" id="1.10.260.170">
    <property type="match status" value="1"/>
</dbReference>
<organism evidence="14 15">
    <name type="scientific">Coemansia erecta</name>
    <dbReference type="NCBI Taxonomy" id="147472"/>
    <lineage>
        <taxon>Eukaryota</taxon>
        <taxon>Fungi</taxon>
        <taxon>Fungi incertae sedis</taxon>
        <taxon>Zoopagomycota</taxon>
        <taxon>Kickxellomycotina</taxon>
        <taxon>Kickxellomycetes</taxon>
        <taxon>Kickxellales</taxon>
        <taxon>Kickxellaceae</taxon>
        <taxon>Coemansia</taxon>
    </lineage>
</organism>
<evidence type="ECO:0000256" key="8">
    <source>
        <dbReference type="ARBA" id="ARBA00023242"/>
    </source>
</evidence>
<dbReference type="FunFam" id="3.40.50.150:FF:000033">
    <property type="entry name" value="Histone-lysine N-methyltransferase, H3 lysine-79 specific"/>
    <property type="match status" value="1"/>
</dbReference>
<dbReference type="SUPFAM" id="SSF53335">
    <property type="entry name" value="S-adenosyl-L-methionine-dependent methyltransferases"/>
    <property type="match status" value="1"/>
</dbReference>
<evidence type="ECO:0000256" key="2">
    <source>
        <dbReference type="ARBA" id="ARBA00012190"/>
    </source>
</evidence>
<dbReference type="AlphaFoldDB" id="A0A9W8CR50"/>
<evidence type="ECO:0000256" key="3">
    <source>
        <dbReference type="ARBA" id="ARBA00020987"/>
    </source>
</evidence>
<feature type="domain" description="DOT1" evidence="13">
    <location>
        <begin position="266"/>
        <end position="587"/>
    </location>
</feature>
<dbReference type="GO" id="GO:0005634">
    <property type="term" value="C:nucleus"/>
    <property type="evidence" value="ECO:0007669"/>
    <property type="project" value="UniProtKB-SubCell"/>
</dbReference>
<dbReference type="InterPro" id="IPR030445">
    <property type="entry name" value="H3-K79_meTrfase"/>
</dbReference>
<feature type="compositionally biased region" description="Low complexity" evidence="12">
    <location>
        <begin position="167"/>
        <end position="188"/>
    </location>
</feature>
<keyword evidence="15" id="KW-1185">Reference proteome</keyword>
<evidence type="ECO:0000259" key="13">
    <source>
        <dbReference type="PROSITE" id="PS51569"/>
    </source>
</evidence>
<gene>
    <name evidence="14" type="primary">DOT1</name>
    <name evidence="14" type="ORF">LPJ53_002472</name>
</gene>
<dbReference type="EC" id="2.1.1.360" evidence="2 11"/>
<evidence type="ECO:0000256" key="12">
    <source>
        <dbReference type="SAM" id="MobiDB-lite"/>
    </source>
</evidence>
<feature type="compositionally biased region" description="Basic and acidic residues" evidence="12">
    <location>
        <begin position="69"/>
        <end position="80"/>
    </location>
</feature>
<comment type="catalytic activity">
    <reaction evidence="10 11">
        <text>L-lysyl(79)-[histone H3] + 3 S-adenosyl-L-methionine = N(6),N(6),N(6)-trimethyl-L-lysyl(79)-[histone H3] + 3 S-adenosyl-L-homocysteine + 3 H(+)</text>
        <dbReference type="Rhea" id="RHEA:60328"/>
        <dbReference type="Rhea" id="RHEA-COMP:15549"/>
        <dbReference type="Rhea" id="RHEA-COMP:15552"/>
        <dbReference type="ChEBI" id="CHEBI:15378"/>
        <dbReference type="ChEBI" id="CHEBI:29969"/>
        <dbReference type="ChEBI" id="CHEBI:57856"/>
        <dbReference type="ChEBI" id="CHEBI:59789"/>
        <dbReference type="ChEBI" id="CHEBI:61961"/>
        <dbReference type="EC" id="2.1.1.360"/>
    </reaction>
</comment>
<dbReference type="OrthoDB" id="443402at2759"/>
<feature type="compositionally biased region" description="Basic residues" evidence="12">
    <location>
        <begin position="54"/>
        <end position="68"/>
    </location>
</feature>
<name>A0A9W8CR50_9FUNG</name>
<feature type="compositionally biased region" description="Low complexity" evidence="12">
    <location>
        <begin position="147"/>
        <end position="158"/>
    </location>
</feature>
<feature type="region of interest" description="Disordered" evidence="12">
    <location>
        <begin position="1"/>
        <end position="211"/>
    </location>
</feature>
<dbReference type="Proteomes" id="UP001149813">
    <property type="component" value="Unassembled WGS sequence"/>
</dbReference>
<keyword evidence="6 11" id="KW-0949">S-adenosyl-L-methionine</keyword>
<comment type="function">
    <text evidence="11">Histone methyltransferase that specifically trimethylates histone H3 to form H3K79me3. This methylation is required for telomere silencing and for the pachytene checkpoint during the meiotic cell cycle by allowing the recruitment of RAD9 to double strand breaks. Nucleosomes are preferred as substrate compared to free histone.</text>
</comment>
<dbReference type="GO" id="GO:0000077">
    <property type="term" value="P:DNA damage checkpoint signaling"/>
    <property type="evidence" value="ECO:0007669"/>
    <property type="project" value="TreeGrafter"/>
</dbReference>
<dbReference type="Gene3D" id="3.40.50.150">
    <property type="entry name" value="Vaccinia Virus protein VP39"/>
    <property type="match status" value="1"/>
</dbReference>
<evidence type="ECO:0000256" key="6">
    <source>
        <dbReference type="ARBA" id="ARBA00022691"/>
    </source>
</evidence>
<feature type="compositionally biased region" description="Low complexity" evidence="12">
    <location>
        <begin position="37"/>
        <end position="53"/>
    </location>
</feature>
<dbReference type="GO" id="GO:0032259">
    <property type="term" value="P:methylation"/>
    <property type="evidence" value="ECO:0007669"/>
    <property type="project" value="UniProtKB-KW"/>
</dbReference>
<dbReference type="Pfam" id="PF08123">
    <property type="entry name" value="DOT1"/>
    <property type="match status" value="1"/>
</dbReference>
<dbReference type="InterPro" id="IPR029063">
    <property type="entry name" value="SAM-dependent_MTases_sf"/>
</dbReference>
<keyword evidence="7 11" id="KW-0156">Chromatin regulator</keyword>
<dbReference type="PROSITE" id="PS51569">
    <property type="entry name" value="DOT1"/>
    <property type="match status" value="1"/>
</dbReference>
<dbReference type="EMBL" id="JANBOJ010000078">
    <property type="protein sequence ID" value="KAJ1723160.1"/>
    <property type="molecule type" value="Genomic_DNA"/>
</dbReference>
<dbReference type="GO" id="GO:0006281">
    <property type="term" value="P:DNA repair"/>
    <property type="evidence" value="ECO:0007669"/>
    <property type="project" value="TreeGrafter"/>
</dbReference>
<evidence type="ECO:0000256" key="1">
    <source>
        <dbReference type="ARBA" id="ARBA00004123"/>
    </source>
</evidence>
<comment type="similarity">
    <text evidence="11">Belongs to the class I-like SAM-binding methyltransferase superfamily. DOT1 family.</text>
</comment>
<comment type="subcellular location">
    <subcellularLocation>
        <location evidence="1 11">Nucleus</location>
    </subcellularLocation>
</comment>
<reference evidence="14" key="1">
    <citation type="submission" date="2022-07" db="EMBL/GenBank/DDBJ databases">
        <title>Phylogenomic reconstructions and comparative analyses of Kickxellomycotina fungi.</title>
        <authorList>
            <person name="Reynolds N.K."/>
            <person name="Stajich J.E."/>
            <person name="Barry K."/>
            <person name="Grigoriev I.V."/>
            <person name="Crous P."/>
            <person name="Smith M.E."/>
        </authorList>
    </citation>
    <scope>NUCLEOTIDE SEQUENCE</scope>
    <source>
        <strain evidence="14">NBRC 32514</strain>
    </source>
</reference>
<keyword evidence="5 11" id="KW-0808">Transferase</keyword>
<dbReference type="CDD" id="cd02440">
    <property type="entry name" value="AdoMet_MTases"/>
    <property type="match status" value="1"/>
</dbReference>
<sequence>MEFFFGPSVAGGSGRRQGQQAASVRAEERAVARKSKAAASSSSGNSNGGSSSSSKKHDRPRVHSHKRPRAAESADSSAKDADDDERISRPAAKRLAKSSAMSARDAGIVNANREHVGSLPGTPRPRREALASRRSPPLRPAKKEALSPRAPRPATAADAAERRSGTASKRSPAKGSSGSSSGGKAAAPPQEPSVAREASAEPEGKAAAADEPAAAAIVSSVDAVRQSETQYAEYFAWATAEHPEHVALHLPGGGRSEPELYSLLMPRAYDREAEARDEYLPVNDLLATVRAIAGSLVPSAAFRAHVIDDQESGIVRRLERARNRRNGDDFVAAVADFNRMLDAEIARGGQLASGGREAPADVAIHVIEQTYNRVVAPTVGLLRQYKAFSNNVYGEILPTLVSELIGRTGITAESTFADLGCGIGNVVLQVAAQTGCRAHGIEIMEVPARFAQRQAREFAHRMRLYGLRHGAVSMLRGDFCESADVHRILPQVDVLLVNNYAFDSALNQNLLQMFLDLKEGTRIISLKPFVTPDYKISARNVYAPESILSVRRFPYWSQCVSWTDSGGEYFVQTVDRSGVKKFLSRGNISL</sequence>
<keyword evidence="4 11" id="KW-0489">Methyltransferase</keyword>
<evidence type="ECO:0000256" key="7">
    <source>
        <dbReference type="ARBA" id="ARBA00022853"/>
    </source>
</evidence>
<evidence type="ECO:0000256" key="10">
    <source>
        <dbReference type="ARBA" id="ARBA00047770"/>
    </source>
</evidence>
<evidence type="ECO:0000256" key="5">
    <source>
        <dbReference type="ARBA" id="ARBA00022679"/>
    </source>
</evidence>
<dbReference type="PANTHER" id="PTHR21451">
    <property type="entry name" value="HISTONE H3 METHYLTRANSFERASE"/>
    <property type="match status" value="1"/>
</dbReference>
<dbReference type="PANTHER" id="PTHR21451:SF0">
    <property type="entry name" value="HISTONE-LYSINE N-METHYLTRANSFERASE, H3 LYSINE-79 SPECIFIC"/>
    <property type="match status" value="1"/>
</dbReference>
<evidence type="ECO:0000256" key="9">
    <source>
        <dbReference type="ARBA" id="ARBA00029821"/>
    </source>
</evidence>
<comment type="miscellaneous">
    <text evidence="11">In contrast to other lysine histone methyltransferases, it does not contain a SET domain, suggesting the existence of another mechanism for methylation of lysine residues of histones.</text>
</comment>
<keyword evidence="8 11" id="KW-0539">Nucleus</keyword>